<feature type="region of interest" description="Disordered" evidence="1">
    <location>
        <begin position="172"/>
        <end position="193"/>
    </location>
</feature>
<feature type="compositionally biased region" description="Polar residues" evidence="1">
    <location>
        <begin position="176"/>
        <end position="187"/>
    </location>
</feature>
<gene>
    <name evidence="2" type="ORF">P167DRAFT_550184</name>
</gene>
<feature type="region of interest" description="Disordered" evidence="1">
    <location>
        <begin position="106"/>
        <end position="159"/>
    </location>
</feature>
<dbReference type="InParanoid" id="A0A3N4KC67"/>
<evidence type="ECO:0000256" key="1">
    <source>
        <dbReference type="SAM" id="MobiDB-lite"/>
    </source>
</evidence>
<protein>
    <submittedName>
        <fullName evidence="2">Uncharacterized protein</fullName>
    </submittedName>
</protein>
<name>A0A3N4KC67_9PEZI</name>
<evidence type="ECO:0000313" key="2">
    <source>
        <dbReference type="EMBL" id="RPB06912.1"/>
    </source>
</evidence>
<dbReference type="Proteomes" id="UP000277580">
    <property type="component" value="Unassembled WGS sequence"/>
</dbReference>
<organism evidence="2 3">
    <name type="scientific">Morchella conica CCBAS932</name>
    <dbReference type="NCBI Taxonomy" id="1392247"/>
    <lineage>
        <taxon>Eukaryota</taxon>
        <taxon>Fungi</taxon>
        <taxon>Dikarya</taxon>
        <taxon>Ascomycota</taxon>
        <taxon>Pezizomycotina</taxon>
        <taxon>Pezizomycetes</taxon>
        <taxon>Pezizales</taxon>
        <taxon>Morchellaceae</taxon>
        <taxon>Morchella</taxon>
    </lineage>
</organism>
<dbReference type="OrthoDB" id="10438394at2759"/>
<evidence type="ECO:0000313" key="3">
    <source>
        <dbReference type="Proteomes" id="UP000277580"/>
    </source>
</evidence>
<proteinExistence type="predicted"/>
<sequence>MANFTLQNMTPGNAADCYLPGCNGVVGGLCVGALPTGANVNQTLWWCCTPTCRGGQSACPGTNCSSGTATWCCNEELESCPGEGGLEGSCVPKNYTNPVLDGPAWGPGASSSVSGSASSSSTSTVMSGSSTSTAPARTTVTESAAPTTSSTATAESGDTVYLLSEPEHTEKVYPTWMNSIPSRTSDPISDHDS</sequence>
<accession>A0A3N4KC67</accession>
<feature type="compositionally biased region" description="Low complexity" evidence="1">
    <location>
        <begin position="108"/>
        <end position="156"/>
    </location>
</feature>
<dbReference type="STRING" id="1392247.A0A3N4KC67"/>
<dbReference type="AlphaFoldDB" id="A0A3N4KC67"/>
<keyword evidence="3" id="KW-1185">Reference proteome</keyword>
<reference evidence="2 3" key="1">
    <citation type="journal article" date="2018" name="Nat. Ecol. Evol.">
        <title>Pezizomycetes genomes reveal the molecular basis of ectomycorrhizal truffle lifestyle.</title>
        <authorList>
            <person name="Murat C."/>
            <person name="Payen T."/>
            <person name="Noel B."/>
            <person name="Kuo A."/>
            <person name="Morin E."/>
            <person name="Chen J."/>
            <person name="Kohler A."/>
            <person name="Krizsan K."/>
            <person name="Balestrini R."/>
            <person name="Da Silva C."/>
            <person name="Montanini B."/>
            <person name="Hainaut M."/>
            <person name="Levati E."/>
            <person name="Barry K.W."/>
            <person name="Belfiori B."/>
            <person name="Cichocki N."/>
            <person name="Clum A."/>
            <person name="Dockter R.B."/>
            <person name="Fauchery L."/>
            <person name="Guy J."/>
            <person name="Iotti M."/>
            <person name="Le Tacon F."/>
            <person name="Lindquist E.A."/>
            <person name="Lipzen A."/>
            <person name="Malagnac F."/>
            <person name="Mello A."/>
            <person name="Molinier V."/>
            <person name="Miyauchi S."/>
            <person name="Poulain J."/>
            <person name="Riccioni C."/>
            <person name="Rubini A."/>
            <person name="Sitrit Y."/>
            <person name="Splivallo R."/>
            <person name="Traeger S."/>
            <person name="Wang M."/>
            <person name="Zifcakova L."/>
            <person name="Wipf D."/>
            <person name="Zambonelli A."/>
            <person name="Paolocci F."/>
            <person name="Nowrousian M."/>
            <person name="Ottonello S."/>
            <person name="Baldrian P."/>
            <person name="Spatafora J.W."/>
            <person name="Henrissat B."/>
            <person name="Nagy L.G."/>
            <person name="Aury J.M."/>
            <person name="Wincker P."/>
            <person name="Grigoriev I.V."/>
            <person name="Bonfante P."/>
            <person name="Martin F.M."/>
        </authorList>
    </citation>
    <scope>NUCLEOTIDE SEQUENCE [LARGE SCALE GENOMIC DNA]</scope>
    <source>
        <strain evidence="2 3">CCBAS932</strain>
    </source>
</reference>
<dbReference type="EMBL" id="ML119207">
    <property type="protein sequence ID" value="RPB06912.1"/>
    <property type="molecule type" value="Genomic_DNA"/>
</dbReference>